<reference evidence="3" key="1">
    <citation type="submission" date="2025-08" db="UniProtKB">
        <authorList>
            <consortium name="RefSeq"/>
        </authorList>
    </citation>
    <scope>IDENTIFICATION</scope>
    <source>
        <tissue evidence="3">Muscle</tissue>
    </source>
</reference>
<protein>
    <submittedName>
        <fullName evidence="3">Stress protein DDR48-like</fullName>
    </submittedName>
</protein>
<feature type="region of interest" description="Disordered" evidence="1">
    <location>
        <begin position="1"/>
        <end position="249"/>
    </location>
</feature>
<feature type="compositionally biased region" description="Gly residues" evidence="1">
    <location>
        <begin position="40"/>
        <end position="49"/>
    </location>
</feature>
<feature type="region of interest" description="Disordered" evidence="1">
    <location>
        <begin position="289"/>
        <end position="347"/>
    </location>
</feature>
<feature type="non-terminal residue" evidence="3">
    <location>
        <position position="1"/>
    </location>
</feature>
<dbReference type="GeneID" id="106467378"/>
<gene>
    <name evidence="3" type="primary">LOC106467378</name>
</gene>
<keyword evidence="2" id="KW-1185">Reference proteome</keyword>
<feature type="compositionally biased region" description="Polar residues" evidence="1">
    <location>
        <begin position="165"/>
        <end position="188"/>
    </location>
</feature>
<feature type="compositionally biased region" description="Polar residues" evidence="1">
    <location>
        <begin position="129"/>
        <end position="149"/>
    </location>
</feature>
<proteinExistence type="predicted"/>
<evidence type="ECO:0000313" key="2">
    <source>
        <dbReference type="Proteomes" id="UP000694941"/>
    </source>
</evidence>
<feature type="compositionally biased region" description="Polar residues" evidence="1">
    <location>
        <begin position="234"/>
        <end position="245"/>
    </location>
</feature>
<sequence>MGDLPVSRGRGGPRGMSPRTRGGSFTSHGSPDGSFRGRPGFRGRGGSSGRSGFPRRGRPRGGSSMVRGQPFRGSPQGRGAYRSSLPTGGPWGDGSEHNYPSDGVPAPKRSRWDTPNSGEEKNAYRRSYTMESSICGTTSARGTGYQDTTGYGRFDKPVSAADTYIPSSSDDMYASSRNMDQYSSQEPNYNRFRSGAEPHELSQSTDPYSRPRNAAYGTSRNFDPYGTQKFDNPYSVSQGSDTYNRMNAEDDYGGGRTILASYNSSTYSGGRTTPPDIYGGWGSYTVGSGYEQQYDSGASRAPSDDRYGYGNYRGASSYDKARDNCNDTSAGYGPSRAGGGPFPPRRY</sequence>
<evidence type="ECO:0000313" key="3">
    <source>
        <dbReference type="RefSeq" id="XP_013783184.1"/>
    </source>
</evidence>
<name>A0ABM1BJE4_LIMPO</name>
<feature type="compositionally biased region" description="Low complexity" evidence="1">
    <location>
        <begin position="15"/>
        <end position="24"/>
    </location>
</feature>
<accession>A0ABM1BJE4</accession>
<evidence type="ECO:0000256" key="1">
    <source>
        <dbReference type="SAM" id="MobiDB-lite"/>
    </source>
</evidence>
<dbReference type="RefSeq" id="XP_013783184.1">
    <property type="nucleotide sequence ID" value="XM_013927730.2"/>
</dbReference>
<dbReference type="Proteomes" id="UP000694941">
    <property type="component" value="Unplaced"/>
</dbReference>
<organism evidence="2 3">
    <name type="scientific">Limulus polyphemus</name>
    <name type="common">Atlantic horseshoe crab</name>
    <dbReference type="NCBI Taxonomy" id="6850"/>
    <lineage>
        <taxon>Eukaryota</taxon>
        <taxon>Metazoa</taxon>
        <taxon>Ecdysozoa</taxon>
        <taxon>Arthropoda</taxon>
        <taxon>Chelicerata</taxon>
        <taxon>Merostomata</taxon>
        <taxon>Xiphosura</taxon>
        <taxon>Limulidae</taxon>
        <taxon>Limulus</taxon>
    </lineage>
</organism>